<evidence type="ECO:0000313" key="5">
    <source>
        <dbReference type="Proteomes" id="UP000007434"/>
    </source>
</evidence>
<feature type="compositionally biased region" description="Basic residues" evidence="2">
    <location>
        <begin position="161"/>
        <end position="174"/>
    </location>
</feature>
<proteinExistence type="predicted"/>
<dbReference type="SUPFAM" id="SSF53098">
    <property type="entry name" value="Ribonuclease H-like"/>
    <property type="match status" value="1"/>
</dbReference>
<evidence type="ECO:0000259" key="3">
    <source>
        <dbReference type="PROSITE" id="PS50994"/>
    </source>
</evidence>
<dbReference type="RefSeq" id="WP_013405770.1">
    <property type="nucleotide sequence ID" value="NC_014654.1"/>
</dbReference>
<feature type="region of interest" description="Disordered" evidence="2">
    <location>
        <begin position="161"/>
        <end position="184"/>
    </location>
</feature>
<dbReference type="GO" id="GO:0005829">
    <property type="term" value="C:cytosol"/>
    <property type="evidence" value="ECO:0007669"/>
    <property type="project" value="TreeGrafter"/>
</dbReference>
<evidence type="ECO:0000313" key="4">
    <source>
        <dbReference type="EMBL" id="ADQ14689.1"/>
    </source>
</evidence>
<dbReference type="InterPro" id="IPR009057">
    <property type="entry name" value="Homeodomain-like_sf"/>
</dbReference>
<dbReference type="InterPro" id="IPR051917">
    <property type="entry name" value="Transposase-Integrase"/>
</dbReference>
<dbReference type="GO" id="GO:0003676">
    <property type="term" value="F:nucleic acid binding"/>
    <property type="evidence" value="ECO:0007669"/>
    <property type="project" value="InterPro"/>
</dbReference>
<dbReference type="InterPro" id="IPR036397">
    <property type="entry name" value="RNaseH_sf"/>
</dbReference>
<evidence type="ECO:0000256" key="1">
    <source>
        <dbReference type="ARBA" id="ARBA00023172"/>
    </source>
</evidence>
<gene>
    <name evidence="4" type="ordered locus">Halsa_1261</name>
</gene>
<dbReference type="PROSITE" id="PS50994">
    <property type="entry name" value="INTEGRASE"/>
    <property type="match status" value="1"/>
</dbReference>
<dbReference type="SUPFAM" id="SSF46689">
    <property type="entry name" value="Homeodomain-like"/>
    <property type="match status" value="1"/>
</dbReference>
<dbReference type="GO" id="GO:0032196">
    <property type="term" value="P:transposition"/>
    <property type="evidence" value="ECO:0007669"/>
    <property type="project" value="TreeGrafter"/>
</dbReference>
<dbReference type="InterPro" id="IPR001584">
    <property type="entry name" value="Integrase_cat-core"/>
</dbReference>
<dbReference type="EMBL" id="CP002304">
    <property type="protein sequence ID" value="ADQ14689.1"/>
    <property type="molecule type" value="Genomic_DNA"/>
</dbReference>
<dbReference type="Pfam" id="PF13936">
    <property type="entry name" value="HTH_38"/>
    <property type="match status" value="1"/>
</dbReference>
<dbReference type="InterPro" id="IPR025246">
    <property type="entry name" value="IS30-like_HTH"/>
</dbReference>
<sequence length="347" mass="40787">MAHTKDNTTTQRTFKHLSSYERGKIAALLQEGYSQRKIAEKLGRNHSTINREIKRGTTTQLNYDLSTYEQYFPETGQAVFEKNRSHCGNKSKLLKVESFLQHAEKMILKNDWSPDVVVGHALKNNEFTKDEMVSTKTLYNYIDQNLLDVKNIDLQLKVRRKQRDPNKRKHKRLQGKSIEERPETVDDRKEFGHWEIDTVRGTRTKDNVLLTITERSTRQHLIRLLEDKSSAAVDQAIKKLKVQFSNVFKKVFKTITADNGTEFANLYNHDVDVYYAHPYSAWERGTNERHNGLIRRFIPKGEQISNYTEKQIRRIQNWCNNYPRKLLDYSTPNELFQKELQAIINPV</sequence>
<reference evidence="4 5" key="1">
    <citation type="submission" date="2010-11" db="EMBL/GenBank/DDBJ databases">
        <title>Complete sequence of Halanaerobium sp. sapolanicus.</title>
        <authorList>
            <consortium name="US DOE Joint Genome Institute"/>
            <person name="Lucas S."/>
            <person name="Copeland A."/>
            <person name="Lapidus A."/>
            <person name="Cheng J.-F."/>
            <person name="Bruce D."/>
            <person name="Goodwin L."/>
            <person name="Pitluck S."/>
            <person name="Davenport K."/>
            <person name="Detter J.C."/>
            <person name="Han C."/>
            <person name="Tapia R."/>
            <person name="Land M."/>
            <person name="Hauser L."/>
            <person name="Jeffries C."/>
            <person name="Kyrpides N."/>
            <person name="Ivanova N."/>
            <person name="Mikhailova N."/>
            <person name="Begemann M.B."/>
            <person name="Mormile M.R."/>
            <person name="Wall J.D."/>
            <person name="Elias D.A."/>
            <person name="Woyke T."/>
        </authorList>
    </citation>
    <scope>NUCLEOTIDE SEQUENCE [LARGE SCALE GENOMIC DNA]</scope>
    <source>
        <strain evidence="5">sapolanicus</strain>
    </source>
</reference>
<keyword evidence="5" id="KW-1185">Reference proteome</keyword>
<dbReference type="GO" id="GO:0004803">
    <property type="term" value="F:transposase activity"/>
    <property type="evidence" value="ECO:0007669"/>
    <property type="project" value="TreeGrafter"/>
</dbReference>
<protein>
    <submittedName>
        <fullName evidence="4">Integrase catalytic region</fullName>
    </submittedName>
</protein>
<dbReference type="PANTHER" id="PTHR10948:SF23">
    <property type="entry name" value="TRANSPOSASE INSI FOR INSERTION SEQUENCE ELEMENT IS30A-RELATED"/>
    <property type="match status" value="1"/>
</dbReference>
<evidence type="ECO:0000256" key="2">
    <source>
        <dbReference type="SAM" id="MobiDB-lite"/>
    </source>
</evidence>
<dbReference type="GO" id="GO:0015074">
    <property type="term" value="P:DNA integration"/>
    <property type="evidence" value="ECO:0007669"/>
    <property type="project" value="InterPro"/>
</dbReference>
<dbReference type="HOGENOM" id="CLU_035706_0_2_9"/>
<dbReference type="PANTHER" id="PTHR10948">
    <property type="entry name" value="TRANSPOSASE"/>
    <property type="match status" value="1"/>
</dbReference>
<name>E4RKI0_HALHG</name>
<dbReference type="InterPro" id="IPR012337">
    <property type="entry name" value="RNaseH-like_sf"/>
</dbReference>
<keyword evidence="1" id="KW-0233">DNA recombination</keyword>
<dbReference type="InterPro" id="IPR053392">
    <property type="entry name" value="Transposase_IS30-like"/>
</dbReference>
<dbReference type="Gene3D" id="3.30.420.10">
    <property type="entry name" value="Ribonuclease H-like superfamily/Ribonuclease H"/>
    <property type="match status" value="1"/>
</dbReference>
<dbReference type="Gene3D" id="1.10.10.60">
    <property type="entry name" value="Homeodomain-like"/>
    <property type="match status" value="1"/>
</dbReference>
<dbReference type="Proteomes" id="UP000007434">
    <property type="component" value="Chromosome"/>
</dbReference>
<dbReference type="GO" id="GO:0006310">
    <property type="term" value="P:DNA recombination"/>
    <property type="evidence" value="ECO:0007669"/>
    <property type="project" value="UniProtKB-KW"/>
</dbReference>
<dbReference type="KEGG" id="has:Halsa_1261"/>
<dbReference type="AlphaFoldDB" id="E4RKI0"/>
<dbReference type="OrthoDB" id="9776104at2"/>
<accession>E4RKI0</accession>
<reference evidence="4 5" key="2">
    <citation type="journal article" date="2011" name="J. Bacteriol.">
        <title>Complete Genome Sequence of the Haloalkaliphilic, Hydrogen Producing Halanaerobium hydrogenoformans.</title>
        <authorList>
            <person name="Brown S.D."/>
            <person name="Begemann M.B."/>
            <person name="Mormile M.R."/>
            <person name="Wall J.D."/>
            <person name="Han C.S."/>
            <person name="Goodwin L.A."/>
            <person name="Pitluck S."/>
            <person name="Land M.L."/>
            <person name="Hauser L.J."/>
            <person name="Elias D.A."/>
        </authorList>
    </citation>
    <scope>NUCLEOTIDE SEQUENCE [LARGE SCALE GENOMIC DNA]</scope>
    <source>
        <strain evidence="5">sapolanicus</strain>
    </source>
</reference>
<organism evidence="4 5">
    <name type="scientific">Halanaerobium hydrogeniformans</name>
    <name type="common">Halanaerobium sp. (strain sapolanicus)</name>
    <dbReference type="NCBI Taxonomy" id="656519"/>
    <lineage>
        <taxon>Bacteria</taxon>
        <taxon>Bacillati</taxon>
        <taxon>Bacillota</taxon>
        <taxon>Clostridia</taxon>
        <taxon>Halanaerobiales</taxon>
        <taxon>Halanaerobiaceae</taxon>
        <taxon>Halanaerobium</taxon>
    </lineage>
</organism>
<dbReference type="NCBIfam" id="NF033563">
    <property type="entry name" value="transpos_IS30"/>
    <property type="match status" value="1"/>
</dbReference>
<dbReference type="eggNOG" id="COG2826">
    <property type="taxonomic scope" value="Bacteria"/>
</dbReference>
<feature type="domain" description="Integrase catalytic" evidence="3">
    <location>
        <begin position="178"/>
        <end position="340"/>
    </location>
</feature>